<organism evidence="6 8">
    <name type="scientific">Polarella glacialis</name>
    <name type="common">Dinoflagellate</name>
    <dbReference type="NCBI Taxonomy" id="89957"/>
    <lineage>
        <taxon>Eukaryota</taxon>
        <taxon>Sar</taxon>
        <taxon>Alveolata</taxon>
        <taxon>Dinophyceae</taxon>
        <taxon>Suessiales</taxon>
        <taxon>Suessiaceae</taxon>
        <taxon>Polarella</taxon>
    </lineage>
</organism>
<dbReference type="AlphaFoldDB" id="A0A813EZH5"/>
<dbReference type="GO" id="GO:0046938">
    <property type="term" value="P:phytochelatin biosynthetic process"/>
    <property type="evidence" value="ECO:0007669"/>
    <property type="project" value="InterPro"/>
</dbReference>
<dbReference type="EMBL" id="CAJNNW010009453">
    <property type="protein sequence ID" value="CAE8650967.1"/>
    <property type="molecule type" value="Genomic_DNA"/>
</dbReference>
<reference evidence="6" key="1">
    <citation type="submission" date="2021-02" db="EMBL/GenBank/DDBJ databases">
        <authorList>
            <person name="Dougan E. K."/>
            <person name="Rhodes N."/>
            <person name="Thang M."/>
            <person name="Chan C."/>
        </authorList>
    </citation>
    <scope>NUCLEOTIDE SEQUENCE</scope>
</reference>
<dbReference type="Pfam" id="PF05023">
    <property type="entry name" value="Phytochelatin"/>
    <property type="match status" value="1"/>
</dbReference>
<accession>A0A813EZH5</accession>
<evidence type="ECO:0000259" key="5">
    <source>
        <dbReference type="PROSITE" id="PS51443"/>
    </source>
</evidence>
<feature type="domain" description="Peptidase C83" evidence="5">
    <location>
        <begin position="1"/>
        <end position="191"/>
    </location>
</feature>
<keyword evidence="3" id="KW-0808">Transferase</keyword>
<dbReference type="GO" id="GO:0046872">
    <property type="term" value="F:metal ion binding"/>
    <property type="evidence" value="ECO:0007669"/>
    <property type="project" value="UniProtKB-KW"/>
</dbReference>
<dbReference type="Proteomes" id="UP000654075">
    <property type="component" value="Unassembled WGS sequence"/>
</dbReference>
<keyword evidence="2" id="KW-0104">Cadmium</keyword>
<evidence type="ECO:0000313" key="7">
    <source>
        <dbReference type="EMBL" id="CAE8650967.1"/>
    </source>
</evidence>
<keyword evidence="4" id="KW-0479">Metal-binding</keyword>
<evidence type="ECO:0000313" key="6">
    <source>
        <dbReference type="EMBL" id="CAE8603227.1"/>
    </source>
</evidence>
<sequence>DPAGRALLQRMPAAGGRAYDRWRRAWEPQSQPSFCGPASALAALRFFRLQAAWTQQDIYQKVIAPHGLFTKGLSLAHGVEMLRLLSAGRLRLEERCLTDEAEMSKLLSEDLARAFEEGVEMCLLVNYWRPWGGHWSPLAGWSEGKVLIMDTNAQRLPPHWVPLSTLVKALCRLNEVTGRPRGYVVLRPAAV</sequence>
<proteinExistence type="predicted"/>
<dbReference type="PANTHER" id="PTHR33447">
    <property type="entry name" value="GLUTATHIONE GAMMA-GLUTAMYLCYSTEINYLTRANSFERASE"/>
    <property type="match status" value="1"/>
</dbReference>
<evidence type="ECO:0000256" key="3">
    <source>
        <dbReference type="ARBA" id="ARBA00022679"/>
    </source>
</evidence>
<dbReference type="InterPro" id="IPR040409">
    <property type="entry name" value="PCS-like"/>
</dbReference>
<dbReference type="GO" id="GO:0010038">
    <property type="term" value="P:response to metal ion"/>
    <property type="evidence" value="ECO:0007669"/>
    <property type="project" value="InterPro"/>
</dbReference>
<dbReference type="OrthoDB" id="448954at2759"/>
<comment type="caution">
    <text evidence="6">The sequence shown here is derived from an EMBL/GenBank/DDBJ whole genome shotgun (WGS) entry which is preliminary data.</text>
</comment>
<dbReference type="EMBL" id="CAJNNV010015133">
    <property type="protein sequence ID" value="CAE8603227.1"/>
    <property type="molecule type" value="Genomic_DNA"/>
</dbReference>
<dbReference type="InterPro" id="IPR038156">
    <property type="entry name" value="PCS_N_sf"/>
</dbReference>
<dbReference type="Proteomes" id="UP000626109">
    <property type="component" value="Unassembled WGS sequence"/>
</dbReference>
<dbReference type="Gene3D" id="3.90.70.30">
    <property type="entry name" value="Phytochelatin synthase, N-terminal domain"/>
    <property type="match status" value="1"/>
</dbReference>
<dbReference type="OMA" id="CGPASAM"/>
<dbReference type="InterPro" id="IPR038765">
    <property type="entry name" value="Papain-like_cys_pep_sf"/>
</dbReference>
<protein>
    <recommendedName>
        <fullName evidence="1">glutathione gamma-glutamylcysteinyltransferase</fullName>
        <ecNumber evidence="1">2.3.2.15</ecNumber>
    </recommendedName>
</protein>
<dbReference type="GO" id="GO:0016756">
    <property type="term" value="F:glutathione gamma-glutamylcysteinyltransferase activity"/>
    <property type="evidence" value="ECO:0007669"/>
    <property type="project" value="UniProtKB-EC"/>
</dbReference>
<dbReference type="InterPro" id="IPR007719">
    <property type="entry name" value="PCS_N"/>
</dbReference>
<dbReference type="EC" id="2.3.2.15" evidence="1"/>
<feature type="non-terminal residue" evidence="6">
    <location>
        <position position="1"/>
    </location>
</feature>
<dbReference type="SUPFAM" id="SSF54001">
    <property type="entry name" value="Cysteine proteinases"/>
    <property type="match status" value="1"/>
</dbReference>
<evidence type="ECO:0000256" key="2">
    <source>
        <dbReference type="ARBA" id="ARBA00022539"/>
    </source>
</evidence>
<evidence type="ECO:0000313" key="8">
    <source>
        <dbReference type="Proteomes" id="UP000654075"/>
    </source>
</evidence>
<name>A0A813EZH5_POLGL</name>
<keyword evidence="8" id="KW-1185">Reference proteome</keyword>
<evidence type="ECO:0000256" key="1">
    <source>
        <dbReference type="ARBA" id="ARBA00012468"/>
    </source>
</evidence>
<dbReference type="PROSITE" id="PS51443">
    <property type="entry name" value="PCS"/>
    <property type="match status" value="1"/>
</dbReference>
<gene>
    <name evidence="6" type="ORF">PGLA1383_LOCUS21446</name>
    <name evidence="7" type="ORF">PGLA2088_LOCUS8727</name>
</gene>
<evidence type="ECO:0000256" key="4">
    <source>
        <dbReference type="ARBA" id="ARBA00022723"/>
    </source>
</evidence>